<dbReference type="Proteomes" id="UP000254495">
    <property type="component" value="Unassembled WGS sequence"/>
</dbReference>
<keyword evidence="1" id="KW-0418">Kinase</keyword>
<dbReference type="AlphaFoldDB" id="A0A376VAU7"/>
<dbReference type="InterPro" id="IPR007729">
    <property type="entry name" value="DGOK"/>
</dbReference>
<dbReference type="Gene3D" id="3.30.420.310">
    <property type="entry name" value="2-keto-3-deoxy-galactonokinase, C-terminal domain"/>
    <property type="match status" value="1"/>
</dbReference>
<keyword evidence="1" id="KW-0808">Transferase</keyword>
<dbReference type="EMBL" id="UGCU01000001">
    <property type="protein sequence ID" value="STJ08437.1"/>
    <property type="molecule type" value="Genomic_DNA"/>
</dbReference>
<dbReference type="GO" id="GO:0008671">
    <property type="term" value="F:2-dehydro-3-deoxygalactonokinase activity"/>
    <property type="evidence" value="ECO:0007669"/>
    <property type="project" value="UniProtKB-EC"/>
</dbReference>
<dbReference type="GO" id="GO:0034194">
    <property type="term" value="P:D-galactonate catabolic process"/>
    <property type="evidence" value="ECO:0007669"/>
    <property type="project" value="InterPro"/>
</dbReference>
<reference evidence="1 2" key="1">
    <citation type="submission" date="2018-06" db="EMBL/GenBank/DDBJ databases">
        <authorList>
            <consortium name="Pathogen Informatics"/>
            <person name="Doyle S."/>
        </authorList>
    </citation>
    <scope>NUCLEOTIDE SEQUENCE [LARGE SCALE GENOMIC DNA]</scope>
    <source>
        <strain evidence="1 2">NCTC9077</strain>
    </source>
</reference>
<accession>A0A376VAU7</accession>
<organism evidence="1 2">
    <name type="scientific">Escherichia coli</name>
    <dbReference type="NCBI Taxonomy" id="562"/>
    <lineage>
        <taxon>Bacteria</taxon>
        <taxon>Pseudomonadati</taxon>
        <taxon>Pseudomonadota</taxon>
        <taxon>Gammaproteobacteria</taxon>
        <taxon>Enterobacterales</taxon>
        <taxon>Enterobacteriaceae</taxon>
        <taxon>Escherichia</taxon>
    </lineage>
</organism>
<dbReference type="Pfam" id="PF05035">
    <property type="entry name" value="DGOK"/>
    <property type="match status" value="1"/>
</dbReference>
<dbReference type="InterPro" id="IPR042257">
    <property type="entry name" value="DGOK_C"/>
</dbReference>
<name>A0A376VAU7_ECOLX</name>
<evidence type="ECO:0000313" key="2">
    <source>
        <dbReference type="Proteomes" id="UP000254495"/>
    </source>
</evidence>
<dbReference type="EC" id="2.7.1.58" evidence="1"/>
<proteinExistence type="predicted"/>
<protein>
    <submittedName>
        <fullName evidence="1">2-dehydro-3-deoxygalactonokinase</fullName>
        <ecNumber evidence="1">2.7.1.58</ecNumber>
    </submittedName>
</protein>
<evidence type="ECO:0000313" key="1">
    <source>
        <dbReference type="EMBL" id="STJ08437.1"/>
    </source>
</evidence>
<gene>
    <name evidence="1" type="primary">dgoK_3</name>
    <name evidence="1" type="ORF">NCTC9077_00023</name>
</gene>
<sequence>MTGELHHLLLNHSLIGAGLPPQENSADAFAAGLERGLNAPAVLPQLFEVRASHVLGTLPANRSVNFSLVC</sequence>